<feature type="compositionally biased region" description="Polar residues" evidence="6">
    <location>
        <begin position="589"/>
        <end position="609"/>
    </location>
</feature>
<feature type="transmembrane region" description="Helical" evidence="7">
    <location>
        <begin position="202"/>
        <end position="223"/>
    </location>
</feature>
<reference evidence="9 10" key="1">
    <citation type="submission" date="2018-12" db="EMBL/GenBank/DDBJ databases">
        <title>Venturia inaequalis Genome Resource.</title>
        <authorList>
            <person name="Lichtner F.J."/>
        </authorList>
    </citation>
    <scope>NUCLEOTIDE SEQUENCE [LARGE SCALE GENOMIC DNA]</scope>
    <source>
        <strain evidence="9 10">120213</strain>
    </source>
</reference>
<evidence type="ECO:0000256" key="7">
    <source>
        <dbReference type="SAM" id="Phobius"/>
    </source>
</evidence>
<accession>A0A8H3V770</accession>
<evidence type="ECO:0000256" key="1">
    <source>
        <dbReference type="ARBA" id="ARBA00004141"/>
    </source>
</evidence>
<evidence type="ECO:0000256" key="4">
    <source>
        <dbReference type="ARBA" id="ARBA00023136"/>
    </source>
</evidence>
<feature type="compositionally biased region" description="Polar residues" evidence="6">
    <location>
        <begin position="624"/>
        <end position="636"/>
    </location>
</feature>
<dbReference type="Pfam" id="PF20684">
    <property type="entry name" value="Fung_rhodopsin"/>
    <property type="match status" value="1"/>
</dbReference>
<comment type="similarity">
    <text evidence="5">Belongs to the SAT4 family.</text>
</comment>
<dbReference type="AlphaFoldDB" id="A0A8H3V770"/>
<feature type="transmembrane region" description="Helical" evidence="7">
    <location>
        <begin position="70"/>
        <end position="91"/>
    </location>
</feature>
<evidence type="ECO:0000256" key="3">
    <source>
        <dbReference type="ARBA" id="ARBA00022989"/>
    </source>
</evidence>
<evidence type="ECO:0000256" key="5">
    <source>
        <dbReference type="ARBA" id="ARBA00038359"/>
    </source>
</evidence>
<dbReference type="InterPro" id="IPR049326">
    <property type="entry name" value="Rhodopsin_dom_fungi"/>
</dbReference>
<name>A0A8H3V770_VENIN</name>
<evidence type="ECO:0000259" key="8">
    <source>
        <dbReference type="Pfam" id="PF20684"/>
    </source>
</evidence>
<feature type="transmembrane region" description="Helical" evidence="7">
    <location>
        <begin position="120"/>
        <end position="141"/>
    </location>
</feature>
<feature type="domain" description="Rhodopsin" evidence="8">
    <location>
        <begin position="54"/>
        <end position="297"/>
    </location>
</feature>
<sequence>MPADTVLRMPMLELNPTIVAKWPPANYDNPIIRGPSFPVVGGLFFFCATVCVSLRLYSRCFIRRWFGLDDWLILVAYLATLATTTCVNLGTSRFDWDKHLWDVKPSNYSVSLKILYVSRIFWGVAASCVRLSILCLFYRLLESCEGPRRMRWVLHATTAATVTLLVYYLGSGIFPCIPIKAYWTWPPLSHSHCMQDGLSMEIIAVINTLIEVFIAILPVIATFRLQVDPRQRLGVIALLSMGFLVAIAGIVRTFYIFKLLESNDLTWWSGPQWLVSEIEIDTALMGACAAPLRPVLVRIVKRARGVQPAIPKSVKQKTSHTSPSTGLGTQGSLDFDHEAVASWQQHHSRTIDLEGIGDDGFGYSVVISGPTKRKRLRKPIPNGRKGTDLRLQPGRAFQRLRSPLMSPETKPIPMNWRKPKSRTLQVTTEKSFQVTESFQEVGASSGKSSRIGSVNLPQELKEGETIEQAANLAGLENGISEAYGDYDDHFKPEPPPNTELPLYLFRSTHRDFNNCFKNFDEITLGTTYRARKPRSLHGGIRTPQPTRTASLPSGLELLLGNLAQTNGNRTMAYHRHSIPKPTELPRTPQPQTANTEYPTTMSINSANNTDNKEYPKIEVKTRPNRSSSLTLLIQQDRSPRPALPSSDAAHLEPSVAETNAAAGMNLLVGTWKREDRIPPRPSQAAANESGFEMEAAKKIVEKFGGGMVDSETDRGSVTREGDDDNDGEKNGVTIPRR</sequence>
<keyword evidence="2 7" id="KW-0812">Transmembrane</keyword>
<dbReference type="InterPro" id="IPR052337">
    <property type="entry name" value="SAT4-like"/>
</dbReference>
<evidence type="ECO:0000256" key="2">
    <source>
        <dbReference type="ARBA" id="ARBA00022692"/>
    </source>
</evidence>
<feature type="transmembrane region" description="Helical" evidence="7">
    <location>
        <begin position="235"/>
        <end position="257"/>
    </location>
</feature>
<dbReference type="GO" id="GO:0016020">
    <property type="term" value="C:membrane"/>
    <property type="evidence" value="ECO:0007669"/>
    <property type="project" value="UniProtKB-SubCell"/>
</dbReference>
<feature type="region of interest" description="Disordered" evidence="6">
    <location>
        <begin position="577"/>
        <end position="651"/>
    </location>
</feature>
<dbReference type="PANTHER" id="PTHR33048:SF129">
    <property type="entry name" value="INTEGRAL MEMBRANE PROTEIN-RELATED"/>
    <property type="match status" value="1"/>
</dbReference>
<comment type="subcellular location">
    <subcellularLocation>
        <location evidence="1">Membrane</location>
        <topology evidence="1">Multi-pass membrane protein</topology>
    </subcellularLocation>
</comment>
<feature type="transmembrane region" description="Helical" evidence="7">
    <location>
        <begin position="37"/>
        <end position="58"/>
    </location>
</feature>
<organism evidence="9 10">
    <name type="scientific">Venturia inaequalis</name>
    <name type="common">Apple scab fungus</name>
    <dbReference type="NCBI Taxonomy" id="5025"/>
    <lineage>
        <taxon>Eukaryota</taxon>
        <taxon>Fungi</taxon>
        <taxon>Dikarya</taxon>
        <taxon>Ascomycota</taxon>
        <taxon>Pezizomycotina</taxon>
        <taxon>Dothideomycetes</taxon>
        <taxon>Pleosporomycetidae</taxon>
        <taxon>Venturiales</taxon>
        <taxon>Venturiaceae</taxon>
        <taxon>Venturia</taxon>
    </lineage>
</organism>
<feature type="compositionally biased region" description="Polar residues" evidence="6">
    <location>
        <begin position="319"/>
        <end position="331"/>
    </location>
</feature>
<feature type="transmembrane region" description="Helical" evidence="7">
    <location>
        <begin position="153"/>
        <end position="182"/>
    </location>
</feature>
<feature type="compositionally biased region" description="Basic and acidic residues" evidence="6">
    <location>
        <begin position="610"/>
        <end position="621"/>
    </location>
</feature>
<comment type="caution">
    <text evidence="9">The sequence shown here is derived from an EMBL/GenBank/DDBJ whole genome shotgun (WGS) entry which is preliminary data.</text>
</comment>
<gene>
    <name evidence="9" type="ORF">EG328_010751</name>
</gene>
<feature type="region of interest" description="Disordered" evidence="6">
    <location>
        <begin position="672"/>
        <end position="737"/>
    </location>
</feature>
<protein>
    <recommendedName>
        <fullName evidence="8">Rhodopsin domain-containing protein</fullName>
    </recommendedName>
</protein>
<feature type="compositionally biased region" description="Basic and acidic residues" evidence="6">
    <location>
        <begin position="711"/>
        <end position="720"/>
    </location>
</feature>
<proteinExistence type="inferred from homology"/>
<evidence type="ECO:0000313" key="10">
    <source>
        <dbReference type="Proteomes" id="UP000447873"/>
    </source>
</evidence>
<dbReference type="EMBL" id="WNWS01000073">
    <property type="protein sequence ID" value="KAE9982620.1"/>
    <property type="molecule type" value="Genomic_DNA"/>
</dbReference>
<evidence type="ECO:0000256" key="6">
    <source>
        <dbReference type="SAM" id="MobiDB-lite"/>
    </source>
</evidence>
<evidence type="ECO:0000313" key="9">
    <source>
        <dbReference type="EMBL" id="KAE9982620.1"/>
    </source>
</evidence>
<feature type="region of interest" description="Disordered" evidence="6">
    <location>
        <begin position="310"/>
        <end position="331"/>
    </location>
</feature>
<keyword evidence="4 7" id="KW-0472">Membrane</keyword>
<keyword evidence="3 7" id="KW-1133">Transmembrane helix</keyword>
<dbReference type="PANTHER" id="PTHR33048">
    <property type="entry name" value="PTH11-LIKE INTEGRAL MEMBRANE PROTEIN (AFU_ORTHOLOGUE AFUA_5G11245)"/>
    <property type="match status" value="1"/>
</dbReference>
<dbReference type="Proteomes" id="UP000447873">
    <property type="component" value="Unassembled WGS sequence"/>
</dbReference>